<dbReference type="SUPFAM" id="SSF55729">
    <property type="entry name" value="Acyl-CoA N-acyltransferases (Nat)"/>
    <property type="match status" value="1"/>
</dbReference>
<dbReference type="InterPro" id="IPR016181">
    <property type="entry name" value="Acyl_CoA_acyltransferase"/>
</dbReference>
<dbReference type="Gene3D" id="3.40.630.30">
    <property type="match status" value="1"/>
</dbReference>
<dbReference type="eggNOG" id="COG3981">
    <property type="taxonomic scope" value="Bacteria"/>
</dbReference>
<reference evidence="2 3" key="1">
    <citation type="submission" date="2007-08" db="EMBL/GenBank/DDBJ databases">
        <authorList>
            <person name="Fulton L."/>
            <person name="Clifton S."/>
            <person name="Fulton B."/>
            <person name="Xu J."/>
            <person name="Minx P."/>
            <person name="Pepin K.H."/>
            <person name="Johnson M."/>
            <person name="Thiruvilangam P."/>
            <person name="Bhonagiri V."/>
            <person name="Nash W.E."/>
            <person name="Mardis E.R."/>
            <person name="Wilson R.K."/>
        </authorList>
    </citation>
    <scope>NUCLEOTIDE SEQUENCE [LARGE SCALE GENOMIC DNA]</scope>
    <source>
        <strain evidence="3">ATCC BAA-613 / DSM 15670 / CCUG 46953 / JCM 12243 / WAL 16351</strain>
    </source>
</reference>
<reference evidence="2 3" key="2">
    <citation type="submission" date="2007-09" db="EMBL/GenBank/DDBJ databases">
        <title>Draft genome sequence of Clostridium bolteae (ATCC BAA-613).</title>
        <authorList>
            <person name="Sudarsanam P."/>
            <person name="Ley R."/>
            <person name="Guruge J."/>
            <person name="Turnbaugh P.J."/>
            <person name="Mahowald M."/>
            <person name="Liep D."/>
            <person name="Gordon J."/>
        </authorList>
    </citation>
    <scope>NUCLEOTIDE SEQUENCE [LARGE SCALE GENOMIC DNA]</scope>
    <source>
        <strain evidence="3">ATCC BAA-613 / DSM 15670 / CCUG 46953 / JCM 12243 / WAL 16351</strain>
    </source>
</reference>
<dbReference type="PANTHER" id="PTHR39173:SF1">
    <property type="entry name" value="ACETYLTRANSFERASE"/>
    <property type="match status" value="1"/>
</dbReference>
<proteinExistence type="predicted"/>
<dbReference type="PaxDb" id="411902-CLOBOL_05625"/>
<dbReference type="AlphaFoldDB" id="A8S0A6"/>
<dbReference type="GO" id="GO:0016747">
    <property type="term" value="F:acyltransferase activity, transferring groups other than amino-acyl groups"/>
    <property type="evidence" value="ECO:0007669"/>
    <property type="project" value="InterPro"/>
</dbReference>
<sequence length="180" mass="21085">MLPIYSNHGENNMLYLKKLNTYDSELEYLYLKDLPLNENGFINNLHNISKEEFMEVSLPKLINYSNGIDLPSGYVPETNYFLWDEKTIVGLFRLRHFLNDSLRNGSGHIGYQIHRNFRRMGFASSGLALAIDEAKKIIPDDEVYMSTRLDNIASLKVQLHNNAYIHHTDNEHYYTRIRIK</sequence>
<accession>A8S0A6</accession>
<protein>
    <recommendedName>
        <fullName evidence="1">N-acetyltransferase domain-containing protein</fullName>
    </recommendedName>
</protein>
<organism evidence="2 3">
    <name type="scientific">Enterocloster bolteae (strain ATCC BAA-613 / DSM 15670 / CCUG 46953 / JCM 12243 / WAL 16351)</name>
    <name type="common">Clostridium bolteae</name>
    <dbReference type="NCBI Taxonomy" id="411902"/>
    <lineage>
        <taxon>Bacteria</taxon>
        <taxon>Bacillati</taxon>
        <taxon>Bacillota</taxon>
        <taxon>Clostridia</taxon>
        <taxon>Lachnospirales</taxon>
        <taxon>Lachnospiraceae</taxon>
        <taxon>Enterocloster</taxon>
    </lineage>
</organism>
<name>A8S0A6_ENTBW</name>
<evidence type="ECO:0000259" key="1">
    <source>
        <dbReference type="Pfam" id="PF00583"/>
    </source>
</evidence>
<evidence type="ECO:0000313" key="2">
    <source>
        <dbReference type="EMBL" id="EDP14018.1"/>
    </source>
</evidence>
<comment type="caution">
    <text evidence="2">The sequence shown here is derived from an EMBL/GenBank/DDBJ whole genome shotgun (WGS) entry which is preliminary data.</text>
</comment>
<dbReference type="EMBL" id="ABCC02000042">
    <property type="protein sequence ID" value="EDP14018.1"/>
    <property type="molecule type" value="Genomic_DNA"/>
</dbReference>
<dbReference type="Pfam" id="PF00583">
    <property type="entry name" value="Acetyltransf_1"/>
    <property type="match status" value="1"/>
</dbReference>
<gene>
    <name evidence="2" type="ORF">CLOBOL_05625</name>
</gene>
<dbReference type="HOGENOM" id="CLU_113231_1_1_9"/>
<dbReference type="CDD" id="cd04301">
    <property type="entry name" value="NAT_SF"/>
    <property type="match status" value="1"/>
</dbReference>
<dbReference type="InterPro" id="IPR000182">
    <property type="entry name" value="GNAT_dom"/>
</dbReference>
<dbReference type="PANTHER" id="PTHR39173">
    <property type="entry name" value="ACETYLTRANSFERASE"/>
    <property type="match status" value="1"/>
</dbReference>
<evidence type="ECO:0000313" key="3">
    <source>
        <dbReference type="Proteomes" id="UP000005396"/>
    </source>
</evidence>
<dbReference type="Proteomes" id="UP000005396">
    <property type="component" value="Unassembled WGS sequence"/>
</dbReference>
<feature type="domain" description="N-acetyltransferase" evidence="1">
    <location>
        <begin position="72"/>
        <end position="156"/>
    </location>
</feature>